<sequence length="96" mass="11101">MHRLPKVIRPVFLNTRRMSTVNSSESSPVIKVSSTNVDQTAIKLSIQNFKDWRVKRDPPPDVHIVSFSNHKLNYYSYYPPVGFTPEEILQFPGAKR</sequence>
<evidence type="ECO:0000313" key="1">
    <source>
        <dbReference type="EMBL" id="KAE9401412.1"/>
    </source>
</evidence>
<dbReference type="AlphaFoldDB" id="A0A6A4HQR7"/>
<keyword evidence="2" id="KW-1185">Reference proteome</keyword>
<evidence type="ECO:0000313" key="2">
    <source>
        <dbReference type="Proteomes" id="UP000799118"/>
    </source>
</evidence>
<proteinExistence type="predicted"/>
<reference evidence="1" key="1">
    <citation type="journal article" date="2019" name="Environ. Microbiol.">
        <title>Fungal ecological strategies reflected in gene transcription - a case study of two litter decomposers.</title>
        <authorList>
            <person name="Barbi F."/>
            <person name="Kohler A."/>
            <person name="Barry K."/>
            <person name="Baskaran P."/>
            <person name="Daum C."/>
            <person name="Fauchery L."/>
            <person name="Ihrmark K."/>
            <person name="Kuo A."/>
            <person name="LaButti K."/>
            <person name="Lipzen A."/>
            <person name="Morin E."/>
            <person name="Grigoriev I.V."/>
            <person name="Henrissat B."/>
            <person name="Lindahl B."/>
            <person name="Martin F."/>
        </authorList>
    </citation>
    <scope>NUCLEOTIDE SEQUENCE</scope>
    <source>
        <strain evidence="1">JB14</strain>
    </source>
</reference>
<name>A0A6A4HQR7_9AGAR</name>
<accession>A0A6A4HQR7</accession>
<organism evidence="1 2">
    <name type="scientific">Gymnopus androsaceus JB14</name>
    <dbReference type="NCBI Taxonomy" id="1447944"/>
    <lineage>
        <taxon>Eukaryota</taxon>
        <taxon>Fungi</taxon>
        <taxon>Dikarya</taxon>
        <taxon>Basidiomycota</taxon>
        <taxon>Agaricomycotina</taxon>
        <taxon>Agaricomycetes</taxon>
        <taxon>Agaricomycetidae</taxon>
        <taxon>Agaricales</taxon>
        <taxon>Marasmiineae</taxon>
        <taxon>Omphalotaceae</taxon>
        <taxon>Gymnopus</taxon>
    </lineage>
</organism>
<dbReference type="OrthoDB" id="2986439at2759"/>
<dbReference type="EMBL" id="ML769446">
    <property type="protein sequence ID" value="KAE9401412.1"/>
    <property type="molecule type" value="Genomic_DNA"/>
</dbReference>
<protein>
    <submittedName>
        <fullName evidence="1">Uncharacterized protein</fullName>
    </submittedName>
</protein>
<gene>
    <name evidence="1" type="ORF">BT96DRAFT_918870</name>
</gene>
<dbReference type="Proteomes" id="UP000799118">
    <property type="component" value="Unassembled WGS sequence"/>
</dbReference>